<evidence type="ECO:0000256" key="12">
    <source>
        <dbReference type="SAM" id="MobiDB-lite"/>
    </source>
</evidence>
<dbReference type="InterPro" id="IPR015252">
    <property type="entry name" value="BRCA2_hlx"/>
</dbReference>
<evidence type="ECO:0000256" key="5">
    <source>
        <dbReference type="ARBA" id="ARBA00022605"/>
    </source>
</evidence>
<name>A0AAW1QU98_9CHLO</name>
<comment type="cofactor">
    <cofactor evidence="2 11">
        <name>pyridoxal 5'-phosphate</name>
        <dbReference type="ChEBI" id="CHEBI:597326"/>
    </cofactor>
</comment>
<dbReference type="Pfam" id="PF00585">
    <property type="entry name" value="Thr_dehydrat_C"/>
    <property type="match status" value="2"/>
</dbReference>
<evidence type="ECO:0000256" key="10">
    <source>
        <dbReference type="ARBA" id="ARBA00023304"/>
    </source>
</evidence>
<dbReference type="InterPro" id="IPR038110">
    <property type="entry name" value="TD_ACT-like_sf"/>
</dbReference>
<organism evidence="14 15">
    <name type="scientific">Elliptochloris bilobata</name>
    <dbReference type="NCBI Taxonomy" id="381761"/>
    <lineage>
        <taxon>Eukaryota</taxon>
        <taxon>Viridiplantae</taxon>
        <taxon>Chlorophyta</taxon>
        <taxon>core chlorophytes</taxon>
        <taxon>Trebouxiophyceae</taxon>
        <taxon>Trebouxiophyceae incertae sedis</taxon>
        <taxon>Elliptochloris clade</taxon>
        <taxon>Elliptochloris</taxon>
    </lineage>
</organism>
<dbReference type="SUPFAM" id="SSF50249">
    <property type="entry name" value="Nucleic acid-binding proteins"/>
    <property type="match status" value="2"/>
</dbReference>
<dbReference type="SUPFAM" id="SSF81872">
    <property type="entry name" value="BRCA2 helical domain"/>
    <property type="match status" value="1"/>
</dbReference>
<dbReference type="InterPro" id="IPR050147">
    <property type="entry name" value="Ser/Thr_Dehydratase"/>
</dbReference>
<dbReference type="InterPro" id="IPR036052">
    <property type="entry name" value="TrpB-like_PALP_sf"/>
</dbReference>
<evidence type="ECO:0000256" key="1">
    <source>
        <dbReference type="ARBA" id="ARBA00001274"/>
    </source>
</evidence>
<dbReference type="EC" id="4.3.1.19" evidence="11"/>
<feature type="region of interest" description="Disordered" evidence="12">
    <location>
        <begin position="203"/>
        <end position="229"/>
    </location>
</feature>
<keyword evidence="15" id="KW-1185">Reference proteome</keyword>
<evidence type="ECO:0000256" key="3">
    <source>
        <dbReference type="ARBA" id="ARBA00004810"/>
    </source>
</evidence>
<keyword evidence="7" id="KW-0677">Repeat</keyword>
<dbReference type="NCBIfam" id="NF006674">
    <property type="entry name" value="PRK09224.1"/>
    <property type="match status" value="1"/>
</dbReference>
<dbReference type="InterPro" id="IPR001926">
    <property type="entry name" value="TrpB-like_PALP"/>
</dbReference>
<dbReference type="PANTHER" id="PTHR48078:SF11">
    <property type="entry name" value="THREONINE DEHYDRATASE, MITOCHONDRIAL"/>
    <property type="match status" value="1"/>
</dbReference>
<dbReference type="Gene3D" id="3.40.50.1100">
    <property type="match status" value="2"/>
</dbReference>
<dbReference type="InterPro" id="IPR005787">
    <property type="entry name" value="Thr_deHydtase_biosynth"/>
</dbReference>
<dbReference type="GO" id="GO:0003941">
    <property type="term" value="F:L-serine ammonia-lyase activity"/>
    <property type="evidence" value="ECO:0007669"/>
    <property type="project" value="TreeGrafter"/>
</dbReference>
<dbReference type="InterPro" id="IPR012340">
    <property type="entry name" value="NA-bd_OB-fold"/>
</dbReference>
<evidence type="ECO:0000256" key="4">
    <source>
        <dbReference type="ARBA" id="ARBA00010869"/>
    </source>
</evidence>
<evidence type="ECO:0000256" key="9">
    <source>
        <dbReference type="ARBA" id="ARBA00023239"/>
    </source>
</evidence>
<keyword evidence="10 11" id="KW-0100">Branched-chain amino acid biosynthesis</keyword>
<keyword evidence="5 11" id="KW-0028">Amino-acid biosynthesis</keyword>
<feature type="region of interest" description="Disordered" evidence="12">
    <location>
        <begin position="147"/>
        <end position="166"/>
    </location>
</feature>
<dbReference type="SUPFAM" id="SSF53686">
    <property type="entry name" value="Tryptophan synthase beta subunit-like PLP-dependent enzymes"/>
    <property type="match status" value="1"/>
</dbReference>
<gene>
    <name evidence="14" type="ORF">WJX81_000970</name>
</gene>
<dbReference type="NCBIfam" id="TIGR01124">
    <property type="entry name" value="ilvA_2Cterm"/>
    <property type="match status" value="1"/>
</dbReference>
<dbReference type="Gene3D" id="2.40.50.140">
    <property type="entry name" value="Nucleic acid-binding proteins"/>
    <property type="match status" value="3"/>
</dbReference>
<dbReference type="EMBL" id="JALJOU010000079">
    <property type="protein sequence ID" value="KAK9824814.1"/>
    <property type="molecule type" value="Genomic_DNA"/>
</dbReference>
<keyword evidence="8 11" id="KW-0663">Pyridoxal phosphate</keyword>
<keyword evidence="6 11" id="KW-0412">Isoleucine biosynthesis</keyword>
<dbReference type="SUPFAM" id="SSF55021">
    <property type="entry name" value="ACT-like"/>
    <property type="match status" value="2"/>
</dbReference>
<dbReference type="CDD" id="cd01562">
    <property type="entry name" value="Thr-dehyd"/>
    <property type="match status" value="1"/>
</dbReference>
<comment type="similarity">
    <text evidence="4 11">Belongs to the serine/threonine dehydratase family.</text>
</comment>
<accession>A0AAW1QU98</accession>
<dbReference type="InterPro" id="IPR036315">
    <property type="entry name" value="BRCA2_hlx_sf"/>
</dbReference>
<dbReference type="GO" id="GO:0006565">
    <property type="term" value="P:L-serine catabolic process"/>
    <property type="evidence" value="ECO:0007669"/>
    <property type="project" value="TreeGrafter"/>
</dbReference>
<evidence type="ECO:0000256" key="6">
    <source>
        <dbReference type="ARBA" id="ARBA00022624"/>
    </source>
</evidence>
<keyword evidence="9 11" id="KW-0456">Lyase</keyword>
<comment type="caution">
    <text evidence="14">The sequence shown here is derived from an EMBL/GenBank/DDBJ whole genome shotgun (WGS) entry which is preliminary data.</text>
</comment>
<dbReference type="InterPro" id="IPR001721">
    <property type="entry name" value="TD_ACT-like"/>
</dbReference>
<dbReference type="Pfam" id="PF00291">
    <property type="entry name" value="PALP"/>
    <property type="match status" value="1"/>
</dbReference>
<dbReference type="Proteomes" id="UP001445335">
    <property type="component" value="Unassembled WGS sequence"/>
</dbReference>
<dbReference type="InterPro" id="IPR015187">
    <property type="entry name" value="BRCA2_OB_1"/>
</dbReference>
<dbReference type="GO" id="GO:0000724">
    <property type="term" value="P:double-strand break repair via homologous recombination"/>
    <property type="evidence" value="ECO:0007669"/>
    <property type="project" value="InterPro"/>
</dbReference>
<feature type="domain" description="ACT-like" evidence="13">
    <location>
        <begin position="1208"/>
        <end position="1282"/>
    </location>
</feature>
<dbReference type="FunFam" id="3.40.50.1100:FF:000008">
    <property type="entry name" value="L-threonine dehydratase"/>
    <property type="match status" value="1"/>
</dbReference>
<dbReference type="GO" id="GO:0004794">
    <property type="term" value="F:threonine deaminase activity"/>
    <property type="evidence" value="ECO:0007669"/>
    <property type="project" value="UniProtKB-UniRule"/>
</dbReference>
<dbReference type="Gene3D" id="3.40.1020.10">
    <property type="entry name" value="Biosynthetic Threonine Deaminase, Domain 3"/>
    <property type="match status" value="1"/>
</dbReference>
<comment type="catalytic activity">
    <reaction evidence="1 11">
        <text>L-threonine = 2-oxobutanoate + NH4(+)</text>
        <dbReference type="Rhea" id="RHEA:22108"/>
        <dbReference type="ChEBI" id="CHEBI:16763"/>
        <dbReference type="ChEBI" id="CHEBI:28938"/>
        <dbReference type="ChEBI" id="CHEBI:57926"/>
        <dbReference type="EC" id="4.3.1.19"/>
    </reaction>
</comment>
<evidence type="ECO:0000256" key="7">
    <source>
        <dbReference type="ARBA" id="ARBA00022737"/>
    </source>
</evidence>
<dbReference type="Pfam" id="PF09169">
    <property type="entry name" value="BRCA-2_helical"/>
    <property type="match status" value="1"/>
</dbReference>
<dbReference type="GO" id="GO:0030170">
    <property type="term" value="F:pyridoxal phosphate binding"/>
    <property type="evidence" value="ECO:0007669"/>
    <property type="project" value="InterPro"/>
</dbReference>
<dbReference type="PANTHER" id="PTHR48078">
    <property type="entry name" value="THREONINE DEHYDRATASE, MITOCHONDRIAL-RELATED"/>
    <property type="match status" value="1"/>
</dbReference>
<feature type="domain" description="ACT-like" evidence="13">
    <location>
        <begin position="1309"/>
        <end position="1382"/>
    </location>
</feature>
<dbReference type="PROSITE" id="PS51672">
    <property type="entry name" value="ACT_LIKE"/>
    <property type="match status" value="2"/>
</dbReference>
<reference evidence="14 15" key="1">
    <citation type="journal article" date="2024" name="Nat. Commun.">
        <title>Phylogenomics reveals the evolutionary origins of lichenization in chlorophyte algae.</title>
        <authorList>
            <person name="Puginier C."/>
            <person name="Libourel C."/>
            <person name="Otte J."/>
            <person name="Skaloud P."/>
            <person name="Haon M."/>
            <person name="Grisel S."/>
            <person name="Petersen M."/>
            <person name="Berrin J.G."/>
            <person name="Delaux P.M."/>
            <person name="Dal Grande F."/>
            <person name="Keller J."/>
        </authorList>
    </citation>
    <scope>NUCLEOTIDE SEQUENCE [LARGE SCALE GENOMIC DNA]</scope>
    <source>
        <strain evidence="14 15">SAG 245.80</strain>
    </source>
</reference>
<evidence type="ECO:0000259" key="13">
    <source>
        <dbReference type="PROSITE" id="PS51672"/>
    </source>
</evidence>
<proteinExistence type="inferred from homology"/>
<dbReference type="GO" id="GO:0006567">
    <property type="term" value="P:L-threonine catabolic process"/>
    <property type="evidence" value="ECO:0007669"/>
    <property type="project" value="TreeGrafter"/>
</dbReference>
<dbReference type="Pfam" id="PF09103">
    <property type="entry name" value="BRCA-2_OB1"/>
    <property type="match status" value="1"/>
</dbReference>
<evidence type="ECO:0000256" key="8">
    <source>
        <dbReference type="ARBA" id="ARBA00022898"/>
    </source>
</evidence>
<dbReference type="InterPro" id="IPR000634">
    <property type="entry name" value="Ser/Thr_deHydtase_PyrdxlP-BS"/>
</dbReference>
<dbReference type="PROSITE" id="PS00165">
    <property type="entry name" value="DEHYDRATASE_SER_THR"/>
    <property type="match status" value="1"/>
</dbReference>
<dbReference type="GO" id="GO:0009097">
    <property type="term" value="P:isoleucine biosynthetic process"/>
    <property type="evidence" value="ECO:0007669"/>
    <property type="project" value="UniProtKB-UniRule"/>
</dbReference>
<protein>
    <recommendedName>
        <fullName evidence="11">Threonine dehydratase</fullName>
        <ecNumber evidence="11">4.3.1.19</ecNumber>
    </recommendedName>
    <alternativeName>
        <fullName evidence="11">Threonine deaminase</fullName>
    </alternativeName>
</protein>
<comment type="pathway">
    <text evidence="3 11">Amino-acid biosynthesis; L-isoleucine biosynthesis; 2-oxobutanoate from L-threonine: step 1/1.</text>
</comment>
<evidence type="ECO:0000313" key="15">
    <source>
        <dbReference type="Proteomes" id="UP001445335"/>
    </source>
</evidence>
<dbReference type="InterPro" id="IPR045865">
    <property type="entry name" value="ACT-like_dom_sf"/>
</dbReference>
<evidence type="ECO:0000256" key="2">
    <source>
        <dbReference type="ARBA" id="ARBA00001933"/>
    </source>
</evidence>
<evidence type="ECO:0000256" key="11">
    <source>
        <dbReference type="RuleBase" id="RU362012"/>
    </source>
</evidence>
<evidence type="ECO:0000313" key="14">
    <source>
        <dbReference type="EMBL" id="KAK9824814.1"/>
    </source>
</evidence>
<sequence>MRVFQVLPVGSGRDVEELGLQAHSFVRHYPGQGPAGLVPLREAAALAIAQDSQLREYASALRLDTEAGSSSQRAAGSPGTKARWEPLDLRTCCVSNPGDASAAGEASVLAAAAAEDFDVPVEAAGIVTSAAERVSFDYLLQTAPSQAHTPAAPWHGGPTPAGSGGRLAARRLSRSVGGSLFKAPRRFMSPMRNPSLTRALVAAGAPGSATPSRLQHASSPGPNPNPGPRVAVHDCGRTLLSALLVELSLPAKVAAWASNAEVFATEAKGRVSPAVAALDAEGARSFPIPAHEGVGEPGQELGAAEFAALLVGAGADARWATLAWTANHLRWVVWKLAALERRYPRLVGRALTAPMVLDQLKYRYERELARGQRPVLKKVLEQDEPAGRCMVLCLAAVLGDAGGAGQTDAGQGQGQGQGSGAQVEITDGWYSVCALLDAPLSALLTRGRLQVGAKLRICGAELVAGAPAEALVAARTALLRLHVNGTHRAHAFDRLGWTRNRGVYVPLSAVHPDGGAVPRMLVVVRRRLQTLVRVSMPSGTKLTRTQRAHAAAVRASEADAGRAREAAALQATTEELQRCRQLVTERTEAGPPATASECGAALYARAMLAEAGVGGEETGDPLTPRERALLETHTVQRHAVLEARRADLEAGECGSPAAGARGDELVQLQIAAVVHKGAVTDAELTCSRTAVVSLWRPGEDAGALREGGVYVVVGLQPRSSKRRGLQLNALREAIWQPANDLGDSLVYAFRPRRALRLPGLADLPRGADFDFKGVLLAASVLIEHGWKRSQWLFLADESVEAPNAWLLAVQLEGPPEAVDWVDPLADVSAVVSLRDLRASNADAANGLWRAEGDETCCVTPACQGPAGCQQMQWRTEQGGYLREILTARVYDVAVETPLEVARGLSEELGCTLLLKREDLQPVFSFKLRGAYNKMASLSAEQLTRGVICSSAGNHAQGVALAASHLGCEATVCMPVTTPDIKVEAVRRLGGRVELIGDSYSETQTHAQRRAKDEGLVFVAPYDDPLTVAGQGTIGTEILRQLTSAQRGSLHAVFVAVGGGGLVAGIAAYVKALHPSVKVIGVEPTGANAMAMSLACGERVTLSKVDAFADGVAVKQVGAETFRLCRELVDGVVLVDNGAISAAIRDVFNETRCILEPAGAVAVAGAKAYLRRHGLQSATAVAVTSGANMNFDRLHLVAELASVGARAEATFATTIPERPGAFADFVAAALDGTDTQITELKYRYSAGSEAHILWGAGLRAPGQAAELQARLEAAGLPTLDVSAVEAAQVHLRHLVGGRARSYMGELPCERIFQVEFPERAGALARFLAVVSPAWNVTLFHYRRTGNRSTVLLVGIQVPPASNVAFAAAQAALAGDYTFSELSGESRRVFDMFLS</sequence>